<dbReference type="Proteomes" id="UP001171945">
    <property type="component" value="Unassembled WGS sequence"/>
</dbReference>
<feature type="non-terminal residue" evidence="1">
    <location>
        <position position="69"/>
    </location>
</feature>
<comment type="caution">
    <text evidence="1">The sequence shown here is derived from an EMBL/GenBank/DDBJ whole genome shotgun (WGS) entry which is preliminary data.</text>
</comment>
<proteinExistence type="predicted"/>
<dbReference type="EMBL" id="JAUCGM010000969">
    <property type="protein sequence ID" value="MDM8563926.1"/>
    <property type="molecule type" value="Genomic_DNA"/>
</dbReference>
<reference evidence="1" key="1">
    <citation type="submission" date="2023-06" db="EMBL/GenBank/DDBJ databases">
        <title>Uncultivated large filamentous bacteria from sulfidic sediments reveal new species and different genomic features in energy metabolism and defense.</title>
        <authorList>
            <person name="Fonseca A."/>
        </authorList>
    </citation>
    <scope>NUCLEOTIDE SEQUENCE</scope>
    <source>
        <strain evidence="1">HSG4</strain>
    </source>
</reference>
<evidence type="ECO:0000313" key="2">
    <source>
        <dbReference type="Proteomes" id="UP001171945"/>
    </source>
</evidence>
<organism evidence="1 2">
    <name type="scientific">Candidatus Marithioploca araucensis</name>
    <dbReference type="NCBI Taxonomy" id="70273"/>
    <lineage>
        <taxon>Bacteria</taxon>
        <taxon>Pseudomonadati</taxon>
        <taxon>Pseudomonadota</taxon>
        <taxon>Gammaproteobacteria</taxon>
        <taxon>Thiotrichales</taxon>
        <taxon>Thiotrichaceae</taxon>
        <taxon>Candidatus Marithioploca</taxon>
    </lineage>
</organism>
<name>A0ABT7VWJ7_9GAMM</name>
<sequence>MKKNAASTRCMESTSLSCPSCPAHDVFPPHPKDTLHQSVLEVHEILFFLTVNPLQLIVLNDIFLFLTEN</sequence>
<accession>A0ABT7VWJ7</accession>
<evidence type="ECO:0000313" key="1">
    <source>
        <dbReference type="EMBL" id="MDM8563926.1"/>
    </source>
</evidence>
<keyword evidence="2" id="KW-1185">Reference proteome</keyword>
<protein>
    <submittedName>
        <fullName evidence="1">Uncharacterized protein</fullName>
    </submittedName>
</protein>
<gene>
    <name evidence="1" type="ORF">QUF54_11285</name>
</gene>